<dbReference type="OrthoDB" id="5591297at2759"/>
<feature type="domain" description="Cytidyltransferase-like" evidence="1">
    <location>
        <begin position="226"/>
        <end position="419"/>
    </location>
</feature>
<dbReference type="RefSeq" id="XP_029230089.1">
    <property type="nucleotide sequence ID" value="XM_029369796.1"/>
</dbReference>
<gene>
    <name evidence="2" type="ORF">Tco025E_02873</name>
</gene>
<comment type="caution">
    <text evidence="2">The sequence shown here is derived from an EMBL/GenBank/DDBJ whole genome shotgun (WGS) entry which is preliminary data.</text>
</comment>
<keyword evidence="3" id="KW-1185">Reference proteome</keyword>
<dbReference type="EMBL" id="MKKU01000122">
    <property type="protein sequence ID" value="RNF23179.1"/>
    <property type="molecule type" value="Genomic_DNA"/>
</dbReference>
<protein>
    <submittedName>
        <fullName evidence="2">Nucleotidyl transferase domain-containing protein</fullName>
    </submittedName>
</protein>
<dbReference type="GO" id="GO:0005737">
    <property type="term" value="C:cytoplasm"/>
    <property type="evidence" value="ECO:0007669"/>
    <property type="project" value="TreeGrafter"/>
</dbReference>
<organism evidence="2 3">
    <name type="scientific">Trypanosoma conorhini</name>
    <dbReference type="NCBI Taxonomy" id="83891"/>
    <lineage>
        <taxon>Eukaryota</taxon>
        <taxon>Discoba</taxon>
        <taxon>Euglenozoa</taxon>
        <taxon>Kinetoplastea</taxon>
        <taxon>Metakinetoplastina</taxon>
        <taxon>Trypanosomatida</taxon>
        <taxon>Trypanosomatidae</taxon>
        <taxon>Trypanosoma</taxon>
    </lineage>
</organism>
<dbReference type="GO" id="GO:0005634">
    <property type="term" value="C:nucleus"/>
    <property type="evidence" value="ECO:0007669"/>
    <property type="project" value="TreeGrafter"/>
</dbReference>
<name>A0A422PZJ6_9TRYP</name>
<dbReference type="InterPro" id="IPR004821">
    <property type="entry name" value="Cyt_trans-like"/>
</dbReference>
<dbReference type="GO" id="GO:0000309">
    <property type="term" value="F:nicotinamide-nucleotide adenylyltransferase activity"/>
    <property type="evidence" value="ECO:0007669"/>
    <property type="project" value="TreeGrafter"/>
</dbReference>
<evidence type="ECO:0000259" key="1">
    <source>
        <dbReference type="Pfam" id="PF01467"/>
    </source>
</evidence>
<dbReference type="Pfam" id="PF01467">
    <property type="entry name" value="CTP_transf_like"/>
    <property type="match status" value="1"/>
</dbReference>
<reference evidence="2 3" key="1">
    <citation type="journal article" date="2018" name="BMC Genomics">
        <title>Genomic comparison of Trypanosoma conorhini and Trypanosoma rangeli to Trypanosoma cruzi strains of high and low virulence.</title>
        <authorList>
            <person name="Bradwell K.R."/>
            <person name="Koparde V.N."/>
            <person name="Matveyev A.V."/>
            <person name="Serrano M.G."/>
            <person name="Alves J.M."/>
            <person name="Parikh H."/>
            <person name="Huang B."/>
            <person name="Lee V."/>
            <person name="Espinosa-Alvarez O."/>
            <person name="Ortiz P.A."/>
            <person name="Costa-Martins A.G."/>
            <person name="Teixeira M.M."/>
            <person name="Buck G.A."/>
        </authorList>
    </citation>
    <scope>NUCLEOTIDE SEQUENCE [LARGE SCALE GENOMIC DNA]</scope>
    <source>
        <strain evidence="2 3">025E</strain>
    </source>
</reference>
<dbReference type="GO" id="GO:0016887">
    <property type="term" value="F:ATP hydrolysis activity"/>
    <property type="evidence" value="ECO:0007669"/>
    <property type="project" value="TreeGrafter"/>
</dbReference>
<keyword evidence="2" id="KW-0808">Transferase</keyword>
<dbReference type="PANTHER" id="PTHR31285">
    <property type="entry name" value="NICOTINAMIDE MONONUCLEOTIDE ADENYLYLTRANSFERASE"/>
    <property type="match status" value="1"/>
</dbReference>
<sequence length="425" mass="45725">MASLSQGLIEAIHASPVRCVLYVAGAGSSAIAQLAGVAGCSRTLLDARVPYAVATTAHMLDDRPSKLVAAPVARQLAQHAYHCAVDYSGGDDGTIVGIGSTAAVQTNRTRHGKDCAFVAAWCQRHVVEFALELPGHLPRAEQEGQVTLLLLKALAECANVPFEISLAVQPTRQCYTVPASPLRCLLQGETGFVVFNAHGEVRAPLVPYAAESSATAAPEASMRQLLFPGSFRPLHWGHTELARAASRTVATTAEQLRSANAAASTASCSAAELRRVRVTYEISVDNADKGIIESEVELEKRIEQFLERGARVAVTRARLFTEKALLFPGHGFIVGIDTMKRILDPRYYDNSTEAMLHAMQAVRQQGCYFVVAGRASGEGDAVWEDLTCIDVPAEVRSMLIPIQQGDFRVDVSSTALRKRGGWNCQ</sequence>
<dbReference type="Gene3D" id="3.40.50.620">
    <property type="entry name" value="HUPs"/>
    <property type="match status" value="1"/>
</dbReference>
<dbReference type="SUPFAM" id="SSF52374">
    <property type="entry name" value="Nucleotidylyl transferase"/>
    <property type="match status" value="1"/>
</dbReference>
<dbReference type="InterPro" id="IPR014729">
    <property type="entry name" value="Rossmann-like_a/b/a_fold"/>
</dbReference>
<dbReference type="Proteomes" id="UP000284403">
    <property type="component" value="Unassembled WGS sequence"/>
</dbReference>
<evidence type="ECO:0000313" key="3">
    <source>
        <dbReference type="Proteomes" id="UP000284403"/>
    </source>
</evidence>
<accession>A0A422PZJ6</accession>
<dbReference type="GeneID" id="40316484"/>
<dbReference type="PANTHER" id="PTHR31285:SF0">
    <property type="entry name" value="NICOTINAMIDE MONONUCLEOTIDE ADENYLYLTRANSFERASE"/>
    <property type="match status" value="1"/>
</dbReference>
<proteinExistence type="predicted"/>
<evidence type="ECO:0000313" key="2">
    <source>
        <dbReference type="EMBL" id="RNF23179.1"/>
    </source>
</evidence>
<dbReference type="AlphaFoldDB" id="A0A422PZJ6"/>